<evidence type="ECO:0000256" key="11">
    <source>
        <dbReference type="HAMAP-Rule" id="MF_01227"/>
    </source>
</evidence>
<dbReference type="PROSITE" id="PS51273">
    <property type="entry name" value="GATASE_TYPE_1"/>
    <property type="match status" value="1"/>
</dbReference>
<dbReference type="HAMAP" id="MF_01227">
    <property type="entry name" value="PyrG"/>
    <property type="match status" value="1"/>
</dbReference>
<evidence type="ECO:0000256" key="7">
    <source>
        <dbReference type="ARBA" id="ARBA00022842"/>
    </source>
</evidence>
<feature type="active site" evidence="11">
    <location>
        <position position="511"/>
    </location>
</feature>
<dbReference type="PATRIC" id="fig|186479.3.peg.1441"/>
<feature type="binding site" evidence="11">
    <location>
        <position position="13"/>
    </location>
    <ligand>
        <name>UTP</name>
        <dbReference type="ChEBI" id="CHEBI:46398"/>
    </ligand>
</feature>
<feature type="binding site" evidence="11">
    <location>
        <position position="407"/>
    </location>
    <ligand>
        <name>L-glutamine</name>
        <dbReference type="ChEBI" id="CHEBI:58359"/>
    </ligand>
</feature>
<dbReference type="FunFam" id="3.40.50.300:FF:000009">
    <property type="entry name" value="CTP synthase"/>
    <property type="match status" value="1"/>
</dbReference>
<evidence type="ECO:0000256" key="4">
    <source>
        <dbReference type="ARBA" id="ARBA00022723"/>
    </source>
</evidence>
<feature type="binding site" evidence="11">
    <location>
        <begin position="148"/>
        <end position="150"/>
    </location>
    <ligand>
        <name>CTP</name>
        <dbReference type="ChEBI" id="CHEBI:37563"/>
        <note>allosteric inhibitor</note>
    </ligand>
</feature>
<feature type="region of interest" description="Amidoligase domain" evidence="11">
    <location>
        <begin position="1"/>
        <end position="267"/>
    </location>
</feature>
<feature type="domain" description="Glutamine amidotransferase" evidence="12">
    <location>
        <begin position="303"/>
        <end position="528"/>
    </location>
</feature>
<protein>
    <recommendedName>
        <fullName evidence="11">CTP synthase</fullName>
        <ecNumber evidence="11">6.3.4.2</ecNumber>
    </recommendedName>
    <alternativeName>
        <fullName evidence="11">Cytidine 5'-triphosphate synthase</fullName>
    </alternativeName>
    <alternativeName>
        <fullName evidence="11">Cytidine triphosphate synthetase</fullName>
        <shortName evidence="11">CTP synthetase</shortName>
        <shortName evidence="11">CTPS</shortName>
    </alternativeName>
    <alternativeName>
        <fullName evidence="11">UTP--ammonia ligase</fullName>
    </alternativeName>
</protein>
<dbReference type="Pfam" id="PF06418">
    <property type="entry name" value="CTP_synth_N"/>
    <property type="match status" value="1"/>
</dbReference>
<comment type="subunit">
    <text evidence="11">Homotetramer.</text>
</comment>
<comment type="caution">
    <text evidence="11">Lacks conserved residue(s) required for the propagation of feature annotation.</text>
</comment>
<keyword evidence="5 11" id="KW-0547">Nucleotide-binding</keyword>
<feature type="binding site" evidence="11">
    <location>
        <position position="71"/>
    </location>
    <ligand>
        <name>ATP</name>
        <dbReference type="ChEBI" id="CHEBI:30616"/>
    </ligand>
</feature>
<comment type="activity regulation">
    <text evidence="11">Allosterically activated by GTP, when glutamine is the substrate; GTP has no effect on the reaction when ammonia is the substrate. The allosteric effector GTP functions by stabilizing the protein conformation that binds the tetrahedral intermediate(s) formed during glutamine hydrolysis. Inhibited by the product CTP, via allosteric rather than competitive inhibition.</text>
</comment>
<keyword evidence="7 11" id="KW-0460">Magnesium</keyword>
<dbReference type="SUPFAM" id="SSF52317">
    <property type="entry name" value="Class I glutamine amidotransferase-like"/>
    <property type="match status" value="1"/>
</dbReference>
<feature type="binding site" evidence="11">
    <location>
        <position position="13"/>
    </location>
    <ligand>
        <name>CTP</name>
        <dbReference type="ChEBI" id="CHEBI:37563"/>
        <note>allosteric inhibitor</note>
    </ligand>
</feature>
<dbReference type="NCBIfam" id="NF003792">
    <property type="entry name" value="PRK05380.1"/>
    <property type="match status" value="1"/>
</dbReference>
<dbReference type="GO" id="GO:0097268">
    <property type="term" value="C:cytoophidium"/>
    <property type="evidence" value="ECO:0007669"/>
    <property type="project" value="UniProtKB-ARBA"/>
</dbReference>
<feature type="binding site" evidence="11">
    <location>
        <position position="224"/>
    </location>
    <ligand>
        <name>UTP</name>
        <dbReference type="ChEBI" id="CHEBI:46398"/>
    </ligand>
</feature>
<feature type="active site" description="Nucleophile; for glutamine hydrolysis" evidence="11">
    <location>
        <position position="382"/>
    </location>
</feature>
<dbReference type="CDD" id="cd03113">
    <property type="entry name" value="CTPS_N"/>
    <property type="match status" value="1"/>
</dbReference>
<dbReference type="InterPro" id="IPR033828">
    <property type="entry name" value="GATase1_CTP_Synthase"/>
</dbReference>
<dbReference type="GO" id="GO:0046872">
    <property type="term" value="F:metal ion binding"/>
    <property type="evidence" value="ECO:0007669"/>
    <property type="project" value="UniProtKB-KW"/>
</dbReference>
<dbReference type="InterPro" id="IPR017456">
    <property type="entry name" value="CTP_synthase_N"/>
</dbReference>
<dbReference type="PANTHER" id="PTHR11550">
    <property type="entry name" value="CTP SYNTHASE"/>
    <property type="match status" value="1"/>
</dbReference>
<keyword evidence="8 11" id="KW-0315">Glutamine amidotransferase</keyword>
<dbReference type="FunFam" id="3.40.50.880:FF:000002">
    <property type="entry name" value="CTP synthase"/>
    <property type="match status" value="1"/>
</dbReference>
<dbReference type="InterPro" id="IPR029062">
    <property type="entry name" value="Class_I_gatase-like"/>
</dbReference>
<evidence type="ECO:0000256" key="9">
    <source>
        <dbReference type="ARBA" id="ARBA00022975"/>
    </source>
</evidence>
<dbReference type="GO" id="GO:0003883">
    <property type="term" value="F:CTP synthase activity"/>
    <property type="evidence" value="ECO:0007669"/>
    <property type="project" value="UniProtKB-UniRule"/>
</dbReference>
<feature type="binding site" evidence="11">
    <location>
        <begin position="383"/>
        <end position="386"/>
    </location>
    <ligand>
        <name>L-glutamine</name>
        <dbReference type="ChEBI" id="CHEBI:58359"/>
    </ligand>
</feature>
<feature type="binding site" evidence="11">
    <location>
        <position position="54"/>
    </location>
    <ligand>
        <name>L-glutamine</name>
        <dbReference type="ChEBI" id="CHEBI:58359"/>
    </ligand>
</feature>
<comment type="function">
    <text evidence="11">Catalyzes the ATP-dependent amination of UTP to CTP with either L-glutamine or ammonia as the source of nitrogen. Regulates intracellular CTP levels through interactions with the four ribonucleotide triphosphates.</text>
</comment>
<keyword evidence="15" id="KW-1185">Reference proteome</keyword>
<dbReference type="EMBL" id="LJCR01000134">
    <property type="protein sequence ID" value="KPV53998.1"/>
    <property type="molecule type" value="Genomic_DNA"/>
</dbReference>
<evidence type="ECO:0000256" key="2">
    <source>
        <dbReference type="ARBA" id="ARBA00007533"/>
    </source>
</evidence>
<evidence type="ECO:0000256" key="8">
    <source>
        <dbReference type="ARBA" id="ARBA00022962"/>
    </source>
</evidence>
<feature type="binding site" evidence="11">
    <location>
        <position position="242"/>
    </location>
    <ligand>
        <name>ATP</name>
        <dbReference type="ChEBI" id="CHEBI:30616"/>
    </ligand>
</feature>
<evidence type="ECO:0000256" key="5">
    <source>
        <dbReference type="ARBA" id="ARBA00022741"/>
    </source>
</evidence>
<dbReference type="Gene3D" id="3.40.50.880">
    <property type="match status" value="1"/>
</dbReference>
<comment type="pathway">
    <text evidence="1 11">Pyrimidine metabolism; CTP biosynthesis via de novo pathway; CTP from UDP: step 2/2.</text>
</comment>
<evidence type="ECO:0000259" key="13">
    <source>
        <dbReference type="Pfam" id="PF06418"/>
    </source>
</evidence>
<comment type="catalytic activity">
    <reaction evidence="11">
        <text>L-glutamine + H2O = L-glutamate + NH4(+)</text>
        <dbReference type="Rhea" id="RHEA:15889"/>
        <dbReference type="ChEBI" id="CHEBI:15377"/>
        <dbReference type="ChEBI" id="CHEBI:28938"/>
        <dbReference type="ChEBI" id="CHEBI:29985"/>
        <dbReference type="ChEBI" id="CHEBI:58359"/>
    </reaction>
</comment>
<feature type="binding site" evidence="11">
    <location>
        <position position="464"/>
    </location>
    <ligand>
        <name>L-glutamine</name>
        <dbReference type="ChEBI" id="CHEBI:58359"/>
    </ligand>
</feature>
<dbReference type="GO" id="GO:0044210">
    <property type="term" value="P:'de novo' CTP biosynthetic process"/>
    <property type="evidence" value="ECO:0007669"/>
    <property type="project" value="UniProtKB-UniRule"/>
</dbReference>
<comment type="catalytic activity">
    <reaction evidence="10 11">
        <text>UTP + L-glutamine + ATP + H2O = CTP + L-glutamate + ADP + phosphate + 2 H(+)</text>
        <dbReference type="Rhea" id="RHEA:26426"/>
        <dbReference type="ChEBI" id="CHEBI:15377"/>
        <dbReference type="ChEBI" id="CHEBI:15378"/>
        <dbReference type="ChEBI" id="CHEBI:29985"/>
        <dbReference type="ChEBI" id="CHEBI:30616"/>
        <dbReference type="ChEBI" id="CHEBI:37563"/>
        <dbReference type="ChEBI" id="CHEBI:43474"/>
        <dbReference type="ChEBI" id="CHEBI:46398"/>
        <dbReference type="ChEBI" id="CHEBI:58359"/>
        <dbReference type="ChEBI" id="CHEBI:456216"/>
        <dbReference type="EC" id="6.3.4.2"/>
    </reaction>
</comment>
<feature type="binding site" evidence="11">
    <location>
        <begin position="188"/>
        <end position="193"/>
    </location>
    <ligand>
        <name>UTP</name>
        <dbReference type="ChEBI" id="CHEBI:46398"/>
    </ligand>
</feature>
<comment type="miscellaneous">
    <text evidence="11">CTPSs have evolved a hybrid strategy for distinguishing between UTP and CTP. The overlapping regions of the product feedback inhibitory and substrate sites recognize a common feature in both compounds, the triphosphate moiety. To differentiate isosteric substrate and product pyrimidine rings, an additional pocket far from the expected kinase/ligase catalytic site, specifically recognizes the cytosine and ribose portions of the product inhibitor.</text>
</comment>
<comment type="caution">
    <text evidence="14">The sequence shown here is derived from an EMBL/GenBank/DDBJ whole genome shotgun (WGS) entry which is preliminary data.</text>
</comment>
<sequence length="564" mass="62015">MAKYIFVTGGVASSVGKGITVASIGRLLKSRGLRVSVQKLDPYINVDPGTMSPYQHGEVFVTEDGAETDLDLGHYERFIDENLSRLSNVTTGQIYSSVIQKERRGDYLGGTIQVIPHITNEIKGRIAAVARQSNADVVIVEIGGTVGDIEGLPFLEAIRQMRKDVGRDNVLYIHVTLLPHIGATGEVKTKPTQHSVMELRRVGITADVIVCRADHPISDEIREKVALFADVDVEAVIPMHTVETIYEVPLVLEETGLGNYLVSRLGLTHAGTPDLRDWQRLVRRIKTPKRSLPIAIVGKYVELHDAYLSVAEALRHAGLDQGVDVDLRWISSEVIEREGPEGLLNDVHGIVVPGGFGYRGVEGKIATADYARANNVPFLGLCLGMQCATIAFARYVMDGTPDANSTEFVPQTPHPVIDFMPDQLDITDKGGTMRLGVYPCVLKPGTKAAAAYGTSEVMERHRHRFEFNNKYRSLLEEAGLVISGQSPDGRLVEIIELRDHPWFVASQFHPELQSRPNRPHPLFCNFIAAAQHTYREGEQRPLPLDEVLTKNGNGNGVLHAIGAK</sequence>
<evidence type="ECO:0000256" key="1">
    <source>
        <dbReference type="ARBA" id="ARBA00005171"/>
    </source>
</evidence>
<feature type="binding site" evidence="11">
    <location>
        <position position="141"/>
    </location>
    <ligand>
        <name>Mg(2+)</name>
        <dbReference type="ChEBI" id="CHEBI:18420"/>
    </ligand>
</feature>
<comment type="similarity">
    <text evidence="2 11">Belongs to the CTP synthase family.</text>
</comment>
<keyword evidence="9 11" id="KW-0665">Pyrimidine biosynthesis</keyword>
<dbReference type="GO" id="GO:0005524">
    <property type="term" value="F:ATP binding"/>
    <property type="evidence" value="ECO:0007669"/>
    <property type="project" value="UniProtKB-KW"/>
</dbReference>
<dbReference type="EC" id="6.3.4.2" evidence="11"/>
<dbReference type="AlphaFoldDB" id="A0A0P9DE82"/>
<dbReference type="GO" id="GO:0019856">
    <property type="term" value="P:pyrimidine nucleobase biosynthetic process"/>
    <property type="evidence" value="ECO:0007669"/>
    <property type="project" value="TreeGrafter"/>
</dbReference>
<keyword evidence="6 11" id="KW-0067">ATP-binding</keyword>
<feature type="binding site" evidence="11">
    <location>
        <begin position="188"/>
        <end position="193"/>
    </location>
    <ligand>
        <name>CTP</name>
        <dbReference type="ChEBI" id="CHEBI:37563"/>
        <note>allosteric inhibitor</note>
    </ligand>
</feature>
<dbReference type="Proteomes" id="UP000050509">
    <property type="component" value="Unassembled WGS sequence"/>
</dbReference>
<dbReference type="NCBIfam" id="TIGR00337">
    <property type="entry name" value="PyrG"/>
    <property type="match status" value="1"/>
</dbReference>
<feature type="active site" evidence="11">
    <location>
        <position position="509"/>
    </location>
</feature>
<feature type="binding site" evidence="11">
    <location>
        <position position="355"/>
    </location>
    <ligand>
        <name>L-glutamine</name>
        <dbReference type="ChEBI" id="CHEBI:58359"/>
    </ligand>
</feature>
<feature type="domain" description="CTP synthase N-terminal" evidence="13">
    <location>
        <begin position="3"/>
        <end position="267"/>
    </location>
</feature>
<dbReference type="Pfam" id="PF00117">
    <property type="entry name" value="GATase"/>
    <property type="match status" value="1"/>
</dbReference>
<proteinExistence type="inferred from homology"/>
<keyword evidence="3 11" id="KW-0436">Ligase</keyword>
<feature type="binding site" evidence="11">
    <location>
        <position position="224"/>
    </location>
    <ligand>
        <name>CTP</name>
        <dbReference type="ChEBI" id="CHEBI:37563"/>
        <note>allosteric inhibitor</note>
    </ligand>
</feature>
<dbReference type="SUPFAM" id="SSF52540">
    <property type="entry name" value="P-loop containing nucleoside triphosphate hydrolases"/>
    <property type="match status" value="1"/>
</dbReference>
<dbReference type="PANTHER" id="PTHR11550:SF0">
    <property type="entry name" value="CTP SYNTHASE-RELATED"/>
    <property type="match status" value="1"/>
</dbReference>
<dbReference type="InterPro" id="IPR027417">
    <property type="entry name" value="P-loop_NTPase"/>
</dbReference>
<dbReference type="Gene3D" id="3.40.50.300">
    <property type="entry name" value="P-loop containing nucleotide triphosphate hydrolases"/>
    <property type="match status" value="1"/>
</dbReference>
<name>A0A0P9DE82_9CHLR</name>
<dbReference type="GO" id="GO:0005829">
    <property type="term" value="C:cytosol"/>
    <property type="evidence" value="ECO:0007669"/>
    <property type="project" value="TreeGrafter"/>
</dbReference>
<evidence type="ECO:0000313" key="14">
    <source>
        <dbReference type="EMBL" id="KPV53998.1"/>
    </source>
</evidence>
<dbReference type="GO" id="GO:0004359">
    <property type="term" value="F:glutaminase activity"/>
    <property type="evidence" value="ECO:0007669"/>
    <property type="project" value="RHEA"/>
</dbReference>
<feature type="binding site" evidence="11">
    <location>
        <position position="71"/>
    </location>
    <ligand>
        <name>Mg(2+)</name>
        <dbReference type="ChEBI" id="CHEBI:18420"/>
    </ligand>
</feature>
<comment type="catalytic activity">
    <reaction evidence="11">
        <text>UTP + NH4(+) + ATP = CTP + ADP + phosphate + 2 H(+)</text>
        <dbReference type="Rhea" id="RHEA:16597"/>
        <dbReference type="ChEBI" id="CHEBI:15378"/>
        <dbReference type="ChEBI" id="CHEBI:28938"/>
        <dbReference type="ChEBI" id="CHEBI:30616"/>
        <dbReference type="ChEBI" id="CHEBI:37563"/>
        <dbReference type="ChEBI" id="CHEBI:43474"/>
        <dbReference type="ChEBI" id="CHEBI:46398"/>
        <dbReference type="ChEBI" id="CHEBI:456216"/>
    </reaction>
</comment>
<dbReference type="UniPathway" id="UPA00159">
    <property type="reaction ID" value="UER00277"/>
</dbReference>
<dbReference type="InterPro" id="IPR017926">
    <property type="entry name" value="GATASE"/>
</dbReference>
<accession>A0A0P9DE82</accession>
<evidence type="ECO:0000313" key="15">
    <source>
        <dbReference type="Proteomes" id="UP000050509"/>
    </source>
</evidence>
<keyword evidence="4 11" id="KW-0479">Metal-binding</keyword>
<gene>
    <name evidence="11" type="primary">pyrG</name>
    <name evidence="14" type="ORF">SE17_06350</name>
</gene>
<dbReference type="GO" id="GO:0042802">
    <property type="term" value="F:identical protein binding"/>
    <property type="evidence" value="ECO:0007669"/>
    <property type="project" value="TreeGrafter"/>
</dbReference>
<feature type="binding site" evidence="11">
    <location>
        <begin position="14"/>
        <end position="19"/>
    </location>
    <ligand>
        <name>ATP</name>
        <dbReference type="ChEBI" id="CHEBI:30616"/>
    </ligand>
</feature>
<evidence type="ECO:0000256" key="3">
    <source>
        <dbReference type="ARBA" id="ARBA00022598"/>
    </source>
</evidence>
<evidence type="ECO:0000256" key="10">
    <source>
        <dbReference type="ARBA" id="ARBA00047781"/>
    </source>
</evidence>
<organism evidence="14 15">
    <name type="scientific">Kouleothrix aurantiaca</name>
    <dbReference type="NCBI Taxonomy" id="186479"/>
    <lineage>
        <taxon>Bacteria</taxon>
        <taxon>Bacillati</taxon>
        <taxon>Chloroflexota</taxon>
        <taxon>Chloroflexia</taxon>
        <taxon>Chloroflexales</taxon>
        <taxon>Roseiflexineae</taxon>
        <taxon>Roseiflexaceae</taxon>
        <taxon>Kouleothrix</taxon>
    </lineage>
</organism>
<dbReference type="CDD" id="cd01746">
    <property type="entry name" value="GATase1_CTP_Synthase"/>
    <property type="match status" value="1"/>
</dbReference>
<evidence type="ECO:0000256" key="6">
    <source>
        <dbReference type="ARBA" id="ARBA00022840"/>
    </source>
</evidence>
<evidence type="ECO:0000259" key="12">
    <source>
        <dbReference type="Pfam" id="PF00117"/>
    </source>
</evidence>
<reference evidence="14 15" key="1">
    <citation type="submission" date="2015-09" db="EMBL/GenBank/DDBJ databases">
        <title>Draft genome sequence of Kouleothrix aurantiaca JCM 19913.</title>
        <authorList>
            <person name="Hemp J."/>
        </authorList>
    </citation>
    <scope>NUCLEOTIDE SEQUENCE [LARGE SCALE GENOMIC DNA]</scope>
    <source>
        <strain evidence="14 15">COM-B</strain>
    </source>
</reference>
<dbReference type="InterPro" id="IPR004468">
    <property type="entry name" value="CTP_synthase"/>
</dbReference>